<evidence type="ECO:0008006" key="4">
    <source>
        <dbReference type="Google" id="ProtNLM"/>
    </source>
</evidence>
<proteinExistence type="predicted"/>
<dbReference type="AlphaFoldDB" id="A0A7W6JED2"/>
<reference evidence="2 3" key="1">
    <citation type="submission" date="2020-08" db="EMBL/GenBank/DDBJ databases">
        <title>Genomic Encyclopedia of Type Strains, Phase IV (KMG-IV): sequencing the most valuable type-strain genomes for metagenomic binning, comparative biology and taxonomic classification.</title>
        <authorList>
            <person name="Goeker M."/>
        </authorList>
    </citation>
    <scope>NUCLEOTIDE SEQUENCE [LARGE SCALE GENOMIC DNA]</scope>
    <source>
        <strain evidence="2 3">DSM 23960</strain>
    </source>
</reference>
<dbReference type="RefSeq" id="WP_183204645.1">
    <property type="nucleotide sequence ID" value="NZ_BAAAER010000009.1"/>
</dbReference>
<evidence type="ECO:0000256" key="1">
    <source>
        <dbReference type="SAM" id="SignalP"/>
    </source>
</evidence>
<comment type="caution">
    <text evidence="2">The sequence shown here is derived from an EMBL/GenBank/DDBJ whole genome shotgun (WGS) entry which is preliminary data.</text>
</comment>
<feature type="chain" id="PRO_5031055627" description="Lipoprotein" evidence="1">
    <location>
        <begin position="20"/>
        <end position="219"/>
    </location>
</feature>
<name>A0A7W6JED2_9CAUL</name>
<protein>
    <recommendedName>
        <fullName evidence="4">Lipoprotein</fullName>
    </recommendedName>
</protein>
<keyword evidence="3" id="KW-1185">Reference proteome</keyword>
<accession>A0A7W6JED2</accession>
<sequence length="219" mass="23410">MNHRFVAIAVSALALSACAGPKTIPLDASHLAVQERALVPVTQEAPIFMPMRASRAGFGMVGALAMIKEGETYAVENGIVDPSAELEARIQARMQEKFGARLGQRLDFTGAPAGTPYPVDAGSLYVDAKVYGWGYSYFPTDWTHFRVNYGVMIHLVDGAAGTVIGQYNCNKYSHTDSKTAPTLDQLLENNSALMNSTLKSMAEACAAEFDAQVLGTVAA</sequence>
<keyword evidence="1" id="KW-0732">Signal</keyword>
<evidence type="ECO:0000313" key="2">
    <source>
        <dbReference type="EMBL" id="MBB4083559.1"/>
    </source>
</evidence>
<feature type="signal peptide" evidence="1">
    <location>
        <begin position="1"/>
        <end position="19"/>
    </location>
</feature>
<gene>
    <name evidence="2" type="ORF">GGR12_002425</name>
</gene>
<dbReference type="Proteomes" id="UP000529946">
    <property type="component" value="Unassembled WGS sequence"/>
</dbReference>
<evidence type="ECO:0000313" key="3">
    <source>
        <dbReference type="Proteomes" id="UP000529946"/>
    </source>
</evidence>
<dbReference type="PROSITE" id="PS51257">
    <property type="entry name" value="PROKAR_LIPOPROTEIN"/>
    <property type="match status" value="1"/>
</dbReference>
<organism evidence="2 3">
    <name type="scientific">Brevundimonas lenta</name>
    <dbReference type="NCBI Taxonomy" id="424796"/>
    <lineage>
        <taxon>Bacteria</taxon>
        <taxon>Pseudomonadati</taxon>
        <taxon>Pseudomonadota</taxon>
        <taxon>Alphaproteobacteria</taxon>
        <taxon>Caulobacterales</taxon>
        <taxon>Caulobacteraceae</taxon>
        <taxon>Brevundimonas</taxon>
    </lineage>
</organism>
<dbReference type="EMBL" id="JACIDM010000002">
    <property type="protein sequence ID" value="MBB4083559.1"/>
    <property type="molecule type" value="Genomic_DNA"/>
</dbReference>